<comment type="caution">
    <text evidence="2">The sequence shown here is derived from an EMBL/GenBank/DDBJ whole genome shotgun (WGS) entry which is preliminary data.</text>
</comment>
<proteinExistence type="predicted"/>
<name>A0A8B6M4L4_METTU</name>
<evidence type="ECO:0000313" key="2">
    <source>
        <dbReference type="EMBL" id="VTZ49309.1"/>
    </source>
</evidence>
<evidence type="ECO:0000256" key="1">
    <source>
        <dbReference type="SAM" id="MobiDB-lite"/>
    </source>
</evidence>
<dbReference type="AlphaFoldDB" id="A0A8B6M4L4"/>
<protein>
    <submittedName>
        <fullName evidence="2">Uncharacterized protein</fullName>
    </submittedName>
</protein>
<keyword evidence="3" id="KW-1185">Reference proteome</keyword>
<dbReference type="EMBL" id="CABFMQ020000057">
    <property type="protein sequence ID" value="VTZ49309.1"/>
    <property type="molecule type" value="Genomic_DNA"/>
</dbReference>
<organism evidence="2 3">
    <name type="scientific">Methylocella tundrae</name>
    <dbReference type="NCBI Taxonomy" id="227605"/>
    <lineage>
        <taxon>Bacteria</taxon>
        <taxon>Pseudomonadati</taxon>
        <taxon>Pseudomonadota</taxon>
        <taxon>Alphaproteobacteria</taxon>
        <taxon>Hyphomicrobiales</taxon>
        <taxon>Beijerinckiaceae</taxon>
        <taxon>Methylocella</taxon>
    </lineage>
</organism>
<dbReference type="Proteomes" id="UP000485880">
    <property type="component" value="Unassembled WGS sequence"/>
</dbReference>
<feature type="region of interest" description="Disordered" evidence="1">
    <location>
        <begin position="23"/>
        <end position="42"/>
    </location>
</feature>
<sequence length="65" mass="6887">MVIAAFLVGSAAPIAAFMATEAAGGPDLHPQRSGGPKPRRRMAKAGDFASRWKAALWAAPENRWP</sequence>
<reference evidence="2 3" key="1">
    <citation type="submission" date="2019-05" db="EMBL/GenBank/DDBJ databases">
        <authorList>
            <person name="Farhan Ul Haque M."/>
        </authorList>
    </citation>
    <scope>NUCLEOTIDE SEQUENCE [LARGE SCALE GENOMIC DNA]</scope>
    <source>
        <strain evidence="2">2</strain>
    </source>
</reference>
<evidence type="ECO:0000313" key="3">
    <source>
        <dbReference type="Proteomes" id="UP000485880"/>
    </source>
</evidence>
<accession>A0A8B6M4L4</accession>
<gene>
    <name evidence="2" type="ORF">MPC4_150092</name>
</gene>